<evidence type="ECO:0000256" key="1">
    <source>
        <dbReference type="SAM" id="MobiDB-lite"/>
    </source>
</evidence>
<evidence type="ECO:0000313" key="4">
    <source>
        <dbReference type="Proteomes" id="UP000249082"/>
    </source>
</evidence>
<dbReference type="Proteomes" id="UP000249082">
    <property type="component" value="Unassembled WGS sequence"/>
</dbReference>
<accession>A0A2W5NMW6</accession>
<dbReference type="AlphaFoldDB" id="A0A2W5NMW6"/>
<name>A0A2W5NMW6_9SPHN</name>
<dbReference type="SUPFAM" id="SSF54427">
    <property type="entry name" value="NTF2-like"/>
    <property type="match status" value="1"/>
</dbReference>
<feature type="chain" id="PRO_5016089766" description="Lipoprotein" evidence="2">
    <location>
        <begin position="30"/>
        <end position="253"/>
    </location>
</feature>
<feature type="compositionally biased region" description="Polar residues" evidence="1">
    <location>
        <begin position="33"/>
        <end position="45"/>
    </location>
</feature>
<feature type="region of interest" description="Disordered" evidence="1">
    <location>
        <begin position="26"/>
        <end position="73"/>
    </location>
</feature>
<evidence type="ECO:0008006" key="5">
    <source>
        <dbReference type="Google" id="ProtNLM"/>
    </source>
</evidence>
<proteinExistence type="predicted"/>
<evidence type="ECO:0000256" key="2">
    <source>
        <dbReference type="SAM" id="SignalP"/>
    </source>
</evidence>
<gene>
    <name evidence="3" type="ORF">DI555_10905</name>
</gene>
<evidence type="ECO:0000313" key="3">
    <source>
        <dbReference type="EMBL" id="PZQ54822.1"/>
    </source>
</evidence>
<comment type="caution">
    <text evidence="3">The sequence shown here is derived from an EMBL/GenBank/DDBJ whole genome shotgun (WGS) entry which is preliminary data.</text>
</comment>
<dbReference type="InterPro" id="IPR032710">
    <property type="entry name" value="NTF2-like_dom_sf"/>
</dbReference>
<dbReference type="PROSITE" id="PS51257">
    <property type="entry name" value="PROKAR_LIPOPROTEIN"/>
    <property type="match status" value="1"/>
</dbReference>
<reference evidence="3 4" key="1">
    <citation type="submission" date="2017-08" db="EMBL/GenBank/DDBJ databases">
        <title>Infants hospitalized years apart are colonized by the same room-sourced microbial strains.</title>
        <authorList>
            <person name="Brooks B."/>
            <person name="Olm M.R."/>
            <person name="Firek B.A."/>
            <person name="Baker R."/>
            <person name="Thomas B.C."/>
            <person name="Morowitz M.J."/>
            <person name="Banfield J.F."/>
        </authorList>
    </citation>
    <scope>NUCLEOTIDE SEQUENCE [LARGE SCALE GENOMIC DNA]</scope>
    <source>
        <strain evidence="3">S2_005_002_R2_33</strain>
    </source>
</reference>
<protein>
    <recommendedName>
        <fullName evidence="5">Lipoprotein</fullName>
    </recommendedName>
</protein>
<feature type="signal peptide" evidence="2">
    <location>
        <begin position="1"/>
        <end position="29"/>
    </location>
</feature>
<sequence length="253" mass="26325">MRAISFGKVLPWACLLALSACGSPSGEMAGETASDSPQRSATATNPEQTQAPPVAAQPAPGAPRSGPLSCADDIGGAAAQKRADLCRAVSPATRPPCNVANSCAMIEDEIARSCALFASKGDAMPECAVDPKSKEAAAAVVERYYAALNAGDFATAWQQWGEDGPPNQTLEAFAQGFAHTRSTRVTIGKLEPGDAGAGSVYQPVPVTVEATLDDGKRQRFQGTYVVRRVNDVDGASPGQLRWHIDSAKLTPAR</sequence>
<feature type="compositionally biased region" description="Low complexity" evidence="1">
    <location>
        <begin position="46"/>
        <end position="63"/>
    </location>
</feature>
<organism evidence="3 4">
    <name type="scientific">Novosphingobium pentaromativorans</name>
    <dbReference type="NCBI Taxonomy" id="205844"/>
    <lineage>
        <taxon>Bacteria</taxon>
        <taxon>Pseudomonadati</taxon>
        <taxon>Pseudomonadota</taxon>
        <taxon>Alphaproteobacteria</taxon>
        <taxon>Sphingomonadales</taxon>
        <taxon>Sphingomonadaceae</taxon>
        <taxon>Novosphingobium</taxon>
    </lineage>
</organism>
<keyword evidence="2" id="KW-0732">Signal</keyword>
<dbReference type="EMBL" id="QFPX01000008">
    <property type="protein sequence ID" value="PZQ54822.1"/>
    <property type="molecule type" value="Genomic_DNA"/>
</dbReference>